<dbReference type="InterPro" id="IPR012944">
    <property type="entry name" value="SusD_RagB_dom"/>
</dbReference>
<dbReference type="Pfam" id="PF07980">
    <property type="entry name" value="SusD_RagB"/>
    <property type="match status" value="1"/>
</dbReference>
<proteinExistence type="inferred from homology"/>
<evidence type="ECO:0000256" key="1">
    <source>
        <dbReference type="ARBA" id="ARBA00004442"/>
    </source>
</evidence>
<dbReference type="PATRIC" id="fig|253.9.peg.2749"/>
<feature type="signal peptide" evidence="6">
    <location>
        <begin position="1"/>
        <end position="23"/>
    </location>
</feature>
<evidence type="ECO:0000256" key="5">
    <source>
        <dbReference type="ARBA" id="ARBA00023237"/>
    </source>
</evidence>
<organism evidence="9 10">
    <name type="scientific">Chryseobacterium indologenes</name>
    <name type="common">Flavobacterium indologenes</name>
    <dbReference type="NCBI Taxonomy" id="253"/>
    <lineage>
        <taxon>Bacteria</taxon>
        <taxon>Pseudomonadati</taxon>
        <taxon>Bacteroidota</taxon>
        <taxon>Flavobacteriia</taxon>
        <taxon>Flavobacteriales</taxon>
        <taxon>Weeksellaceae</taxon>
        <taxon>Chryseobacterium group</taxon>
        <taxon>Chryseobacterium</taxon>
    </lineage>
</organism>
<evidence type="ECO:0000259" key="7">
    <source>
        <dbReference type="Pfam" id="PF07980"/>
    </source>
</evidence>
<keyword evidence="5" id="KW-0998">Cell outer membrane</keyword>
<dbReference type="Proteomes" id="UP000037953">
    <property type="component" value="Unassembled WGS sequence"/>
</dbReference>
<keyword evidence="3 6" id="KW-0732">Signal</keyword>
<evidence type="ECO:0000256" key="6">
    <source>
        <dbReference type="SAM" id="SignalP"/>
    </source>
</evidence>
<evidence type="ECO:0000313" key="9">
    <source>
        <dbReference type="EMBL" id="KPE49124.1"/>
    </source>
</evidence>
<evidence type="ECO:0000256" key="3">
    <source>
        <dbReference type="ARBA" id="ARBA00022729"/>
    </source>
</evidence>
<dbReference type="AlphaFoldDB" id="A0A0N0ITY1"/>
<keyword evidence="4" id="KW-0472">Membrane</keyword>
<dbReference type="InterPro" id="IPR033985">
    <property type="entry name" value="SusD-like_N"/>
</dbReference>
<dbReference type="Gene3D" id="1.25.40.390">
    <property type="match status" value="1"/>
</dbReference>
<evidence type="ECO:0000259" key="8">
    <source>
        <dbReference type="Pfam" id="PF14322"/>
    </source>
</evidence>
<dbReference type="Pfam" id="PF14322">
    <property type="entry name" value="SusD-like_3"/>
    <property type="match status" value="1"/>
</dbReference>
<dbReference type="InterPro" id="IPR011990">
    <property type="entry name" value="TPR-like_helical_dom_sf"/>
</dbReference>
<dbReference type="GO" id="GO:0009279">
    <property type="term" value="C:cell outer membrane"/>
    <property type="evidence" value="ECO:0007669"/>
    <property type="project" value="UniProtKB-SubCell"/>
</dbReference>
<feature type="chain" id="PRO_5005851684" description="RagB/SusD family nutrient uptake outer membrane protein" evidence="6">
    <location>
        <begin position="24"/>
        <end position="539"/>
    </location>
</feature>
<comment type="similarity">
    <text evidence="2">Belongs to the SusD family.</text>
</comment>
<reference evidence="10" key="2">
    <citation type="submission" date="2015-09" db="EMBL/GenBank/DDBJ databases">
        <title>Draft genome sequence of a multidrug-resistant Chryseobacterium indologenes isolate from Malaysia.</title>
        <authorList>
            <person name="Yu C.Y."/>
            <person name="Ang G.Y."/>
            <person name="Chan K.-G."/>
        </authorList>
    </citation>
    <scope>NUCLEOTIDE SEQUENCE [LARGE SCALE GENOMIC DNA]</scope>
    <source>
        <strain evidence="10">CI_885</strain>
    </source>
</reference>
<evidence type="ECO:0000256" key="2">
    <source>
        <dbReference type="ARBA" id="ARBA00006275"/>
    </source>
</evidence>
<sequence length="539" mass="60723">MMMKRLYILPFILLLFTAGSCVNDLDTAPIDPNMVTGEQIYSNPANYKGVLAKCYAALCLSGQEGPTGDPDMGNFDEGYSSFIRLAFYIQILTTDEAIMGSQTNGLRQLATNTWDPNTAILNGYYARLYQIIGYTNEFLRQTTDSKLAERGHNDPDFKQQVNYFRAEARFLRAYSYWVLLDTYGNVPFVTDADKLDPQFLPKQISRTELYAYVENELKEIETALPTANEYGRVDKTAADFLLSRLYLNAQVYTGSPQWTKAAEYSEKVISSHYSLSPKYLYNFLADNNTSPEIIWSLNMDGIHSKTYGGTTFFVLAQTGGTMLTYLNMGIAGGWGNIRLRPEFVNKFQPVDQNFNTSDPNAFTKNDSRALFFNIGHKKDIAALPGTFQDGYAFTKWRNVSKTGTAGSDAAYVDTDFPMFRLSEAYLTAAEAYLRTGNISTALNYVNIVRNRAYNNGNGAINSSDLNLNFILDERSRELSWELVRRTDLIRFNKFTGADYTWSWKGNTQAGKGIAEKYNIFPLPSADITANPNLKQNDGY</sequence>
<comment type="caution">
    <text evidence="9">The sequence shown here is derived from an EMBL/GenBank/DDBJ whole genome shotgun (WGS) entry which is preliminary data.</text>
</comment>
<evidence type="ECO:0008006" key="11">
    <source>
        <dbReference type="Google" id="ProtNLM"/>
    </source>
</evidence>
<comment type="subcellular location">
    <subcellularLocation>
        <location evidence="1">Cell outer membrane</location>
    </subcellularLocation>
</comment>
<protein>
    <recommendedName>
        <fullName evidence="11">RagB/SusD family nutrient uptake outer membrane protein</fullName>
    </recommendedName>
</protein>
<dbReference type="Gene3D" id="1.10.3780.10">
    <property type="entry name" value="SusD-like"/>
    <property type="match status" value="1"/>
</dbReference>
<dbReference type="CDD" id="cd08977">
    <property type="entry name" value="SusD"/>
    <property type="match status" value="1"/>
</dbReference>
<dbReference type="EMBL" id="LJOD01000024">
    <property type="protein sequence ID" value="KPE49124.1"/>
    <property type="molecule type" value="Genomic_DNA"/>
</dbReference>
<dbReference type="SUPFAM" id="SSF48452">
    <property type="entry name" value="TPR-like"/>
    <property type="match status" value="1"/>
</dbReference>
<feature type="domain" description="RagB/SusD" evidence="7">
    <location>
        <begin position="380"/>
        <end position="539"/>
    </location>
</feature>
<evidence type="ECO:0000256" key="4">
    <source>
        <dbReference type="ARBA" id="ARBA00023136"/>
    </source>
</evidence>
<dbReference type="Gene3D" id="1.25.40.10">
    <property type="entry name" value="Tetratricopeptide repeat domain"/>
    <property type="match status" value="1"/>
</dbReference>
<gene>
    <name evidence="9" type="ORF">AOB46_21660</name>
</gene>
<name>A0A0N0ITY1_CHRID</name>
<accession>A0A0N0ITY1</accession>
<feature type="domain" description="SusD-like N-terminal" evidence="8">
    <location>
        <begin position="106"/>
        <end position="247"/>
    </location>
</feature>
<reference evidence="9 10" key="1">
    <citation type="journal article" date="2015" name="Genom Data">
        <title>Draft genome sequence of a multidrug-resistant Chryseobacterium indologenes isolate from Malaysia.</title>
        <authorList>
            <person name="Yu C.Y."/>
            <person name="Ang G.Y."/>
            <person name="Cheng H.J."/>
            <person name="Cheong Y.M."/>
            <person name="Yin W.F."/>
            <person name="Chan K.G."/>
        </authorList>
    </citation>
    <scope>NUCLEOTIDE SEQUENCE [LARGE SCALE GENOMIC DNA]</scope>
    <source>
        <strain evidence="9 10">CI_885</strain>
    </source>
</reference>
<dbReference type="PROSITE" id="PS51257">
    <property type="entry name" value="PROKAR_LIPOPROTEIN"/>
    <property type="match status" value="1"/>
</dbReference>
<evidence type="ECO:0000313" key="10">
    <source>
        <dbReference type="Proteomes" id="UP000037953"/>
    </source>
</evidence>